<comment type="caution">
    <text evidence="1">The sequence shown here is derived from an EMBL/GenBank/DDBJ whole genome shotgun (WGS) entry which is preliminary data.</text>
</comment>
<accession>A0A1X2I755</accession>
<sequence length="54" mass="6026">MFALAGKKLASFSDIGSVTMVWARRWVLTTNASVNGDISVNSQPIRHIFHGYHH</sequence>
<evidence type="ECO:0000313" key="1">
    <source>
        <dbReference type="EMBL" id="ORZ10723.1"/>
    </source>
</evidence>
<dbReference type="EMBL" id="MCGE01000023">
    <property type="protein sequence ID" value="ORZ10723.1"/>
    <property type="molecule type" value="Genomic_DNA"/>
</dbReference>
<evidence type="ECO:0000313" key="2">
    <source>
        <dbReference type="Proteomes" id="UP000193560"/>
    </source>
</evidence>
<gene>
    <name evidence="1" type="ORF">BCR42DRAFT_421880</name>
</gene>
<dbReference type="AlphaFoldDB" id="A0A1X2I755"/>
<proteinExistence type="predicted"/>
<organism evidence="1 2">
    <name type="scientific">Absidia repens</name>
    <dbReference type="NCBI Taxonomy" id="90262"/>
    <lineage>
        <taxon>Eukaryota</taxon>
        <taxon>Fungi</taxon>
        <taxon>Fungi incertae sedis</taxon>
        <taxon>Mucoromycota</taxon>
        <taxon>Mucoromycotina</taxon>
        <taxon>Mucoromycetes</taxon>
        <taxon>Mucorales</taxon>
        <taxon>Cunninghamellaceae</taxon>
        <taxon>Absidia</taxon>
    </lineage>
</organism>
<keyword evidence="2" id="KW-1185">Reference proteome</keyword>
<protein>
    <submittedName>
        <fullName evidence="1">Uncharacterized protein</fullName>
    </submittedName>
</protein>
<reference evidence="1 2" key="1">
    <citation type="submission" date="2016-07" db="EMBL/GenBank/DDBJ databases">
        <title>Pervasive Adenine N6-methylation of Active Genes in Fungi.</title>
        <authorList>
            <consortium name="DOE Joint Genome Institute"/>
            <person name="Mondo S.J."/>
            <person name="Dannebaum R.O."/>
            <person name="Kuo R.C."/>
            <person name="Labutti K."/>
            <person name="Haridas S."/>
            <person name="Kuo A."/>
            <person name="Salamov A."/>
            <person name="Ahrendt S.R."/>
            <person name="Lipzen A."/>
            <person name="Sullivan W."/>
            <person name="Andreopoulos W.B."/>
            <person name="Clum A."/>
            <person name="Lindquist E."/>
            <person name="Daum C."/>
            <person name="Ramamoorthy G.K."/>
            <person name="Gryganskyi A."/>
            <person name="Culley D."/>
            <person name="Magnuson J.K."/>
            <person name="James T.Y."/>
            <person name="O'Malley M.A."/>
            <person name="Stajich J.E."/>
            <person name="Spatafora J.W."/>
            <person name="Visel A."/>
            <person name="Grigoriev I.V."/>
        </authorList>
    </citation>
    <scope>NUCLEOTIDE SEQUENCE [LARGE SCALE GENOMIC DNA]</scope>
    <source>
        <strain evidence="1 2">NRRL 1336</strain>
    </source>
</reference>
<name>A0A1X2I755_9FUNG</name>
<dbReference type="Proteomes" id="UP000193560">
    <property type="component" value="Unassembled WGS sequence"/>
</dbReference>